<dbReference type="AlphaFoldDB" id="A0A4U0PYQ7"/>
<evidence type="ECO:0000256" key="5">
    <source>
        <dbReference type="ARBA" id="ARBA00022519"/>
    </source>
</evidence>
<keyword evidence="10" id="KW-0175">Coiled coil</keyword>
<evidence type="ECO:0000256" key="1">
    <source>
        <dbReference type="ARBA" id="ARBA00004377"/>
    </source>
</evidence>
<dbReference type="Pfam" id="PF04612">
    <property type="entry name" value="T2SSM"/>
    <property type="match status" value="1"/>
</dbReference>
<keyword evidence="9 11" id="KW-0472">Membrane</keyword>
<accession>A0A4U0PYQ7</accession>
<feature type="transmembrane region" description="Helical" evidence="11">
    <location>
        <begin position="21"/>
        <end position="40"/>
    </location>
</feature>
<dbReference type="EMBL" id="SUMF01000008">
    <property type="protein sequence ID" value="TJZ73786.1"/>
    <property type="molecule type" value="Genomic_DNA"/>
</dbReference>
<keyword evidence="3" id="KW-0813">Transport</keyword>
<comment type="similarity">
    <text evidence="2">Belongs to the GSP M family.</text>
</comment>
<keyword evidence="6 11" id="KW-0812">Transmembrane</keyword>
<gene>
    <name evidence="12" type="ORF">FAZ21_09195</name>
</gene>
<dbReference type="Proteomes" id="UP000310016">
    <property type="component" value="Unassembled WGS sequence"/>
</dbReference>
<evidence type="ECO:0000256" key="11">
    <source>
        <dbReference type="SAM" id="Phobius"/>
    </source>
</evidence>
<dbReference type="OrthoDB" id="8591250at2"/>
<comment type="caution">
    <text evidence="12">The sequence shown here is derived from an EMBL/GenBank/DDBJ whole genome shotgun (WGS) entry which is preliminary data.</text>
</comment>
<evidence type="ECO:0000256" key="3">
    <source>
        <dbReference type="ARBA" id="ARBA00022448"/>
    </source>
</evidence>
<feature type="coiled-coil region" evidence="10">
    <location>
        <begin position="47"/>
        <end position="74"/>
    </location>
</feature>
<evidence type="ECO:0000256" key="7">
    <source>
        <dbReference type="ARBA" id="ARBA00022927"/>
    </source>
</evidence>
<evidence type="ECO:0000256" key="4">
    <source>
        <dbReference type="ARBA" id="ARBA00022475"/>
    </source>
</evidence>
<organism evidence="12 13">
    <name type="scientific">Chitiniphilus eburneus</name>
    <dbReference type="NCBI Taxonomy" id="2571148"/>
    <lineage>
        <taxon>Bacteria</taxon>
        <taxon>Pseudomonadati</taxon>
        <taxon>Pseudomonadota</taxon>
        <taxon>Betaproteobacteria</taxon>
        <taxon>Neisseriales</taxon>
        <taxon>Chitinibacteraceae</taxon>
        <taxon>Chitiniphilus</taxon>
    </lineage>
</organism>
<dbReference type="GO" id="GO:0015627">
    <property type="term" value="C:type II protein secretion system complex"/>
    <property type="evidence" value="ECO:0007669"/>
    <property type="project" value="InterPro"/>
</dbReference>
<dbReference type="GO" id="GO:0005886">
    <property type="term" value="C:plasma membrane"/>
    <property type="evidence" value="ECO:0007669"/>
    <property type="project" value="UniProtKB-SubCell"/>
</dbReference>
<evidence type="ECO:0000313" key="12">
    <source>
        <dbReference type="EMBL" id="TJZ73786.1"/>
    </source>
</evidence>
<evidence type="ECO:0000256" key="6">
    <source>
        <dbReference type="ARBA" id="ARBA00022692"/>
    </source>
</evidence>
<keyword evidence="8 11" id="KW-1133">Transmembrane helix</keyword>
<reference evidence="12 13" key="1">
    <citation type="submission" date="2019-04" db="EMBL/GenBank/DDBJ databases">
        <title>Chitiniphilus eburnea sp. nov., a novel chitinolytic bacterium isolated from aquaculture sludge.</title>
        <authorList>
            <person name="Sheng M."/>
        </authorList>
    </citation>
    <scope>NUCLEOTIDE SEQUENCE [LARGE SCALE GENOMIC DNA]</scope>
    <source>
        <strain evidence="12 13">HX-2-15</strain>
    </source>
</reference>
<evidence type="ECO:0000256" key="2">
    <source>
        <dbReference type="ARBA" id="ARBA00010637"/>
    </source>
</evidence>
<dbReference type="GO" id="GO:0015628">
    <property type="term" value="P:protein secretion by the type II secretion system"/>
    <property type="evidence" value="ECO:0007669"/>
    <property type="project" value="InterPro"/>
</dbReference>
<dbReference type="RefSeq" id="WP_136773149.1">
    <property type="nucleotide sequence ID" value="NZ_CP156074.1"/>
</dbReference>
<keyword evidence="5" id="KW-0997">Cell inner membrane</keyword>
<dbReference type="Gene3D" id="3.30.1360.100">
    <property type="entry name" value="General secretion pathway protein M, EpsM"/>
    <property type="match status" value="1"/>
</dbReference>
<evidence type="ECO:0000256" key="8">
    <source>
        <dbReference type="ARBA" id="ARBA00022989"/>
    </source>
</evidence>
<name>A0A4U0PYQ7_9NEIS</name>
<comment type="subcellular location">
    <subcellularLocation>
        <location evidence="1">Cell inner membrane</location>
        <topology evidence="1">Single-pass membrane protein</topology>
    </subcellularLocation>
</comment>
<proteinExistence type="inferred from homology"/>
<keyword evidence="4" id="KW-1003">Cell membrane</keyword>
<protein>
    <submittedName>
        <fullName evidence="12">Type II secretion system protein M</fullName>
    </submittedName>
</protein>
<evidence type="ECO:0000313" key="13">
    <source>
        <dbReference type="Proteomes" id="UP000310016"/>
    </source>
</evidence>
<keyword evidence="13" id="KW-1185">Reference proteome</keyword>
<dbReference type="InterPro" id="IPR007690">
    <property type="entry name" value="T2SS_GspM"/>
</dbReference>
<keyword evidence="7" id="KW-0653">Protein transport</keyword>
<dbReference type="InterPro" id="IPR023229">
    <property type="entry name" value="T2SS_M_periplasmic_sf"/>
</dbReference>
<evidence type="ECO:0000256" key="10">
    <source>
        <dbReference type="SAM" id="Coils"/>
    </source>
</evidence>
<dbReference type="SUPFAM" id="SSF103054">
    <property type="entry name" value="General secretion pathway protein M, EpsM"/>
    <property type="match status" value="1"/>
</dbReference>
<evidence type="ECO:0000256" key="9">
    <source>
        <dbReference type="ARBA" id="ARBA00023136"/>
    </source>
</evidence>
<sequence>MNPALHRLRQFWLQRNPRERRFLALCGTVIAVALFYALLWQPAVEGRARLQKQLPRLEADLAEMQRQIALLKGTPAVGSAIGGDLRSAVQAVVSAAGIKADLRALPDQRVAVDAPDLPFPQVLELLSAVRRDSGAHVVKFETKATGQPGRVSLNLEVQR</sequence>